<dbReference type="Proteomes" id="UP000295680">
    <property type="component" value="Unassembled WGS sequence"/>
</dbReference>
<name>A0A4R2JZR7_9PSEU</name>
<dbReference type="GO" id="GO:0016491">
    <property type="term" value="F:oxidoreductase activity"/>
    <property type="evidence" value="ECO:0007669"/>
    <property type="project" value="UniProtKB-KW"/>
</dbReference>
<evidence type="ECO:0000313" key="3">
    <source>
        <dbReference type="EMBL" id="TCO62809.1"/>
    </source>
</evidence>
<dbReference type="GO" id="GO:0005737">
    <property type="term" value="C:cytoplasm"/>
    <property type="evidence" value="ECO:0007669"/>
    <property type="project" value="TreeGrafter"/>
</dbReference>
<dbReference type="PANTHER" id="PTHR13847:SF287">
    <property type="entry name" value="FAD-DEPENDENT OXIDOREDUCTASE DOMAIN-CONTAINING PROTEIN 1"/>
    <property type="match status" value="1"/>
</dbReference>
<sequence>MNADVVIVGGGIIGCATAIHLLRAEPTLRVTVVEPDPGYRLAATPRASGGIRQLFSLPENIALSQYTLDVIAHWTDFAGPDAPELLWRPNGYLFIAAERDAPRLATALDTQIRHGVRAEWLEPSELATRFPVLNVRDLAGGVFSADDGWLDPWAMLQGMLNAAQRLGARLVKDRVAGLTMQGTVVRTADLVSGGRLAADAFVNAAGCWAPDLAAGVGMPVPVEPMRRLEHQVHSPADMSGLPFVKDVHGLAIRPQGGGLSVGLVDFDHAGGFDLDVDHGHFDRAVWPALAHRIPALDQLRLKATTAGLYDQNRLDGNMIIGNHPGTVDNLHLACGFSGHGLMHAPGVGRALSELVLYGEFRTIDLSRFTYHRVVNHTPYAETGIR</sequence>
<proteinExistence type="predicted"/>
<organism evidence="3 4">
    <name type="scientific">Actinocrispum wychmicini</name>
    <dbReference type="NCBI Taxonomy" id="1213861"/>
    <lineage>
        <taxon>Bacteria</taxon>
        <taxon>Bacillati</taxon>
        <taxon>Actinomycetota</taxon>
        <taxon>Actinomycetes</taxon>
        <taxon>Pseudonocardiales</taxon>
        <taxon>Pseudonocardiaceae</taxon>
        <taxon>Actinocrispum</taxon>
    </lineage>
</organism>
<dbReference type="Pfam" id="PF01266">
    <property type="entry name" value="DAO"/>
    <property type="match status" value="1"/>
</dbReference>
<dbReference type="InterPro" id="IPR036188">
    <property type="entry name" value="FAD/NAD-bd_sf"/>
</dbReference>
<dbReference type="InterPro" id="IPR006076">
    <property type="entry name" value="FAD-dep_OxRdtase"/>
</dbReference>
<comment type="caution">
    <text evidence="3">The sequence shown here is derived from an EMBL/GenBank/DDBJ whole genome shotgun (WGS) entry which is preliminary data.</text>
</comment>
<keyword evidence="1" id="KW-0560">Oxidoreductase</keyword>
<dbReference type="SUPFAM" id="SSF51905">
    <property type="entry name" value="FAD/NAD(P)-binding domain"/>
    <property type="match status" value="1"/>
</dbReference>
<evidence type="ECO:0000313" key="4">
    <source>
        <dbReference type="Proteomes" id="UP000295680"/>
    </source>
</evidence>
<keyword evidence="4" id="KW-1185">Reference proteome</keyword>
<evidence type="ECO:0000256" key="1">
    <source>
        <dbReference type="ARBA" id="ARBA00023002"/>
    </source>
</evidence>
<evidence type="ECO:0000259" key="2">
    <source>
        <dbReference type="Pfam" id="PF01266"/>
    </source>
</evidence>
<dbReference type="Gene3D" id="3.50.50.60">
    <property type="entry name" value="FAD/NAD(P)-binding domain"/>
    <property type="match status" value="1"/>
</dbReference>
<gene>
    <name evidence="3" type="ORF">EV192_102948</name>
</gene>
<protein>
    <submittedName>
        <fullName evidence="3">Glycine/D-amino acid oxidase-like deaminating enzyme</fullName>
    </submittedName>
</protein>
<dbReference type="AlphaFoldDB" id="A0A4R2JZR7"/>
<dbReference type="EMBL" id="SLWS01000002">
    <property type="protein sequence ID" value="TCO62809.1"/>
    <property type="molecule type" value="Genomic_DNA"/>
</dbReference>
<dbReference type="RefSeq" id="WP_132114847.1">
    <property type="nucleotide sequence ID" value="NZ_SLWS01000002.1"/>
</dbReference>
<dbReference type="OrthoDB" id="9806452at2"/>
<feature type="domain" description="FAD dependent oxidoreductase" evidence="2">
    <location>
        <begin position="4"/>
        <end position="354"/>
    </location>
</feature>
<dbReference type="PANTHER" id="PTHR13847">
    <property type="entry name" value="SARCOSINE DEHYDROGENASE-RELATED"/>
    <property type="match status" value="1"/>
</dbReference>
<dbReference type="Gene3D" id="3.30.9.10">
    <property type="entry name" value="D-Amino Acid Oxidase, subunit A, domain 2"/>
    <property type="match status" value="1"/>
</dbReference>
<accession>A0A4R2JZR7</accession>
<dbReference type="GO" id="GO:0032981">
    <property type="term" value="P:mitochondrial respiratory chain complex I assembly"/>
    <property type="evidence" value="ECO:0007669"/>
    <property type="project" value="TreeGrafter"/>
</dbReference>
<reference evidence="3 4" key="1">
    <citation type="submission" date="2019-03" db="EMBL/GenBank/DDBJ databases">
        <title>Genomic Encyclopedia of Type Strains, Phase IV (KMG-IV): sequencing the most valuable type-strain genomes for metagenomic binning, comparative biology and taxonomic classification.</title>
        <authorList>
            <person name="Goeker M."/>
        </authorList>
    </citation>
    <scope>NUCLEOTIDE SEQUENCE [LARGE SCALE GENOMIC DNA]</scope>
    <source>
        <strain evidence="3 4">DSM 45934</strain>
    </source>
</reference>